<sequence length="460" mass="47377">MQEGVNIYGKAAGNALVGGDTGEDRTQTVGMIGTSMQRIEGRVLKEDVVKHGRVSPAMAAFLGLDLHLIGGVEQGADPYLVKDRRPLIALLAAGVDIRPFEGGILDTALAAVYGHVEPFPRKVGVQRVGEHGPALVLDQDGHGVLDADIVGKDGAVADVAALSLGIEVESLEGGIVLHIDGKRVALGGLAAMAACIEPLNATLLGGSLTVEVQGAEGEDGLGLGAQPEVDQVEVVGGLVDQKPSAVDLVSVPAAVVVGPMLGVEQPFEVNGVHLSDYSACDKLADLGVVGGVAVVEGDADGFAVSLLGIENRLSLLVVGGDGLLAYDVAAFLHRTDDVLVVGAVDGGDDDYIGLLLVDHAVELGMLIGGNRTVVALLNQDLIGKVHPHLTHITKGHQGTGVLVPCGDRFVEHTGPTSGPDLGISLFFHAAPPVHTLFAQKYTSSRGVCRWQNAGRSYPFS</sequence>
<name>A0A644XC18_9ZZZZ</name>
<organism evidence="1">
    <name type="scientific">bioreactor metagenome</name>
    <dbReference type="NCBI Taxonomy" id="1076179"/>
    <lineage>
        <taxon>unclassified sequences</taxon>
        <taxon>metagenomes</taxon>
        <taxon>ecological metagenomes</taxon>
    </lineage>
</organism>
<evidence type="ECO:0000313" key="1">
    <source>
        <dbReference type="EMBL" id="MPM13735.1"/>
    </source>
</evidence>
<dbReference type="AlphaFoldDB" id="A0A644XC18"/>
<reference evidence="1" key="1">
    <citation type="submission" date="2019-08" db="EMBL/GenBank/DDBJ databases">
        <authorList>
            <person name="Kucharzyk K."/>
            <person name="Murdoch R.W."/>
            <person name="Higgins S."/>
            <person name="Loffler F."/>
        </authorList>
    </citation>
    <scope>NUCLEOTIDE SEQUENCE</scope>
</reference>
<proteinExistence type="predicted"/>
<gene>
    <name evidence="1" type="ORF">SDC9_60094</name>
</gene>
<accession>A0A644XC18</accession>
<dbReference type="EMBL" id="VSSQ01002165">
    <property type="protein sequence ID" value="MPM13735.1"/>
    <property type="molecule type" value="Genomic_DNA"/>
</dbReference>
<protein>
    <submittedName>
        <fullName evidence="1">Uncharacterized protein</fullName>
    </submittedName>
</protein>
<comment type="caution">
    <text evidence="1">The sequence shown here is derived from an EMBL/GenBank/DDBJ whole genome shotgun (WGS) entry which is preliminary data.</text>
</comment>